<reference evidence="2 3" key="1">
    <citation type="journal article" date="2024" name="G3 (Bethesda)">
        <title>Genome assembly of Hibiscus sabdariffa L. provides insights into metabolisms of medicinal natural products.</title>
        <authorList>
            <person name="Kim T."/>
        </authorList>
    </citation>
    <scope>NUCLEOTIDE SEQUENCE [LARGE SCALE GENOMIC DNA]</scope>
    <source>
        <strain evidence="2">TK-2024</strain>
        <tissue evidence="2">Old leaves</tissue>
    </source>
</reference>
<comment type="caution">
    <text evidence="2">The sequence shown here is derived from an EMBL/GenBank/DDBJ whole genome shotgun (WGS) entry which is preliminary data.</text>
</comment>
<proteinExistence type="predicted"/>
<dbReference type="EMBL" id="JBBPBN010000030">
    <property type="protein sequence ID" value="KAK9005177.1"/>
    <property type="molecule type" value="Genomic_DNA"/>
</dbReference>
<protein>
    <submittedName>
        <fullName evidence="2">Uncharacterized protein</fullName>
    </submittedName>
</protein>
<evidence type="ECO:0000313" key="2">
    <source>
        <dbReference type="EMBL" id="KAK9005177.1"/>
    </source>
</evidence>
<accession>A0ABR2QWV8</accession>
<feature type="region of interest" description="Disordered" evidence="1">
    <location>
        <begin position="316"/>
        <end position="342"/>
    </location>
</feature>
<organism evidence="2 3">
    <name type="scientific">Hibiscus sabdariffa</name>
    <name type="common">roselle</name>
    <dbReference type="NCBI Taxonomy" id="183260"/>
    <lineage>
        <taxon>Eukaryota</taxon>
        <taxon>Viridiplantae</taxon>
        <taxon>Streptophyta</taxon>
        <taxon>Embryophyta</taxon>
        <taxon>Tracheophyta</taxon>
        <taxon>Spermatophyta</taxon>
        <taxon>Magnoliopsida</taxon>
        <taxon>eudicotyledons</taxon>
        <taxon>Gunneridae</taxon>
        <taxon>Pentapetalae</taxon>
        <taxon>rosids</taxon>
        <taxon>malvids</taxon>
        <taxon>Malvales</taxon>
        <taxon>Malvaceae</taxon>
        <taxon>Malvoideae</taxon>
        <taxon>Hibiscus</taxon>
    </lineage>
</organism>
<keyword evidence="3" id="KW-1185">Reference proteome</keyword>
<sequence length="427" mass="46327">MSASSADATVANPRKPEILAPRNANLLIAAYPASSLDFLHLMRENPSLPLEPSPYENLGGRPPELAPAVDFNPVRERPTTHTLEDHRTTEKGKNGGEDDVWVESSAMDANFECRNTLKDKVEIQEKSTELGDGNHDASKSKSTSYASVVSEGRKTSMFGVVDGFVGDSVDILAEDIIINCDAVIPSIQISDRAHDQIDHNMPNAIIDTLVAGTTKRVDESVEVSESNLYGPWMVVENRRRRVGQTYLANKNASHGADGSRFSVLQDVDEVRVDGSVEDGSTLVWDVVYSPVQQQDTARRMQQVQASGMTRTESYLVSNHDRKSKARRKSKGSTTTVPLQNNSGATIVHHQATIPSGSHQAVRIIEGAGHDQPLSASTSQGKKVVVTTLAKHLSEQLDDGDLPDGLLVGADRNDVMEHSSNDDVAFLA</sequence>
<evidence type="ECO:0000256" key="1">
    <source>
        <dbReference type="SAM" id="MobiDB-lite"/>
    </source>
</evidence>
<evidence type="ECO:0000313" key="3">
    <source>
        <dbReference type="Proteomes" id="UP001396334"/>
    </source>
</evidence>
<feature type="compositionally biased region" description="Basic residues" evidence="1">
    <location>
        <begin position="321"/>
        <end position="330"/>
    </location>
</feature>
<feature type="compositionally biased region" description="Basic and acidic residues" evidence="1">
    <location>
        <begin position="77"/>
        <end position="96"/>
    </location>
</feature>
<dbReference type="Proteomes" id="UP001396334">
    <property type="component" value="Unassembled WGS sequence"/>
</dbReference>
<feature type="region of interest" description="Disordered" evidence="1">
    <location>
        <begin position="77"/>
        <end position="99"/>
    </location>
</feature>
<name>A0ABR2QWV8_9ROSI</name>
<gene>
    <name evidence="2" type="ORF">V6N11_042622</name>
</gene>